<organism evidence="2 3">
    <name type="scientific">Streptomyces pluripotens</name>
    <dbReference type="NCBI Taxonomy" id="1355015"/>
    <lineage>
        <taxon>Bacteria</taxon>
        <taxon>Bacillati</taxon>
        <taxon>Actinomycetota</taxon>
        <taxon>Actinomycetes</taxon>
        <taxon>Kitasatosporales</taxon>
        <taxon>Streptomycetaceae</taxon>
        <taxon>Streptomyces</taxon>
    </lineage>
</organism>
<evidence type="ECO:0000313" key="2">
    <source>
        <dbReference type="EMBL" id="ASN25023.1"/>
    </source>
</evidence>
<dbReference type="EMBL" id="CP022433">
    <property type="protein sequence ID" value="ASN25023.1"/>
    <property type="molecule type" value="Genomic_DNA"/>
</dbReference>
<dbReference type="Gene3D" id="1.10.260.40">
    <property type="entry name" value="lambda repressor-like DNA-binding domains"/>
    <property type="match status" value="1"/>
</dbReference>
<evidence type="ECO:0000313" key="3">
    <source>
        <dbReference type="Proteomes" id="UP000031501"/>
    </source>
</evidence>
<keyword evidence="3" id="KW-1185">Reference proteome</keyword>
<dbReference type="Pfam" id="PF13560">
    <property type="entry name" value="HTH_31"/>
    <property type="match status" value="1"/>
</dbReference>
<feature type="domain" description="HTH cro/C1-type" evidence="1">
    <location>
        <begin position="6"/>
        <end position="39"/>
    </location>
</feature>
<gene>
    <name evidence="2" type="ORF">LK07_14350</name>
</gene>
<dbReference type="AlphaFoldDB" id="A0A221NYC7"/>
<dbReference type="CDD" id="cd00093">
    <property type="entry name" value="HTH_XRE"/>
    <property type="match status" value="1"/>
</dbReference>
<dbReference type="GO" id="GO:0003677">
    <property type="term" value="F:DNA binding"/>
    <property type="evidence" value="ECO:0007669"/>
    <property type="project" value="InterPro"/>
</dbReference>
<evidence type="ECO:0000259" key="1">
    <source>
        <dbReference type="PROSITE" id="PS50943"/>
    </source>
</evidence>
<proteinExistence type="predicted"/>
<accession>A0A221NYC7</accession>
<reference evidence="2 3" key="1">
    <citation type="submission" date="2017-07" db="EMBL/GenBank/DDBJ databases">
        <title>Genome sequence of Streptomyces pluripotens MUSC 137T.</title>
        <authorList>
            <person name="Ser H.-L."/>
            <person name="Lee L.-H."/>
        </authorList>
    </citation>
    <scope>NUCLEOTIDE SEQUENCE [LARGE SCALE GENOMIC DNA]</scope>
    <source>
        <strain evidence="2 3">MUSC 137</strain>
    </source>
</reference>
<name>A0A221NYC7_9ACTN</name>
<dbReference type="OrthoDB" id="4509586at2"/>
<dbReference type="KEGG" id="splu:LK06_013210"/>
<sequence>MSGCVFRVIRKQPGSTQEEVAEQVEVSPDTVAGWETGRRPLTAVPVGQMLVHRRRRVQPGTAPPLLRVLRALEPALEADLVLIERAR</sequence>
<dbReference type="PROSITE" id="PS50943">
    <property type="entry name" value="HTH_CROC1"/>
    <property type="match status" value="1"/>
</dbReference>
<dbReference type="InterPro" id="IPR010982">
    <property type="entry name" value="Lambda_DNA-bd_dom_sf"/>
</dbReference>
<dbReference type="SUPFAM" id="SSF47413">
    <property type="entry name" value="lambda repressor-like DNA-binding domains"/>
    <property type="match status" value="1"/>
</dbReference>
<protein>
    <recommendedName>
        <fullName evidence="1">HTH cro/C1-type domain-containing protein</fullName>
    </recommendedName>
</protein>
<dbReference type="Proteomes" id="UP000031501">
    <property type="component" value="Chromosome"/>
</dbReference>
<dbReference type="STRING" id="1355015.LK06_013210"/>
<dbReference type="InterPro" id="IPR001387">
    <property type="entry name" value="Cro/C1-type_HTH"/>
</dbReference>